<evidence type="ECO:0000256" key="1">
    <source>
        <dbReference type="SAM" id="SignalP"/>
    </source>
</evidence>
<dbReference type="RefSeq" id="WP_152024210.1">
    <property type="nucleotide sequence ID" value="NZ_DF968180.1"/>
</dbReference>
<protein>
    <recommendedName>
        <fullName evidence="4">3-keto-disaccharide hydrolase domain-containing protein</fullName>
    </recommendedName>
</protein>
<dbReference type="AlphaFoldDB" id="A0A0K8PC14"/>
<dbReference type="Proteomes" id="UP000053370">
    <property type="component" value="Unassembled WGS sequence"/>
</dbReference>
<accession>A0A0K8PC14</accession>
<reference evidence="2" key="1">
    <citation type="journal article" date="2015" name="Genome Announc.">
        <title>Draft Genome Sequence of Anaerolineae Strain TC1, a Novel Isolate from a Methanogenic Wastewater Treatment System.</title>
        <authorList>
            <person name="Matsuura N."/>
            <person name="Tourlousse D.M."/>
            <person name="Sun L."/>
            <person name="Toyonaga M."/>
            <person name="Kuroda K."/>
            <person name="Ohashi A."/>
            <person name="Cruz R."/>
            <person name="Yamaguchi T."/>
            <person name="Sekiguchi Y."/>
        </authorList>
    </citation>
    <scope>NUCLEOTIDE SEQUENCE [LARGE SCALE GENOMIC DNA]</scope>
    <source>
        <strain evidence="2">TC1</strain>
    </source>
</reference>
<evidence type="ECO:0000313" key="3">
    <source>
        <dbReference type="Proteomes" id="UP000053370"/>
    </source>
</evidence>
<gene>
    <name evidence="2" type="ORF">ATC1_12219</name>
</gene>
<sequence>MNRNIMVFIILFLINFFPMTSALANEDNIKKELTMTEQFPVLKIKDQFSQKMTNKYYRFPAEIWYFDPLGLSYFPYETMDTDNWALLGRCKDGKTFKQMIYSDQPAKRKIIHGSELGQGAGYLRDFYLYADLFVSDNYPENTGSCFFYYSDSMLIGYDTSYGVFIDPQDGIYKAINDYKIGPRDSFRDFYLIGHERHNLELMYRFDEVEKIVRLSKTGKGVSQTKGPIKRVEFGKSEVSDLEFKSIGNNLFPAVDIDNQFYSDWESMQTDPTIHSDSSVKVYRVEIIRLSGNVDIYINGILVKSFEDKILTTKEGITIPDKVSWSYGPILSKGGLTVTCSIGNFVVYGTGQRED</sequence>
<dbReference type="STRING" id="1678840.ATC1_12219"/>
<feature type="chain" id="PRO_5005513952" description="3-keto-disaccharide hydrolase domain-containing protein" evidence="1">
    <location>
        <begin position="25"/>
        <end position="354"/>
    </location>
</feature>
<evidence type="ECO:0008006" key="4">
    <source>
        <dbReference type="Google" id="ProtNLM"/>
    </source>
</evidence>
<evidence type="ECO:0000313" key="2">
    <source>
        <dbReference type="EMBL" id="GAP39685.1"/>
    </source>
</evidence>
<keyword evidence="1" id="KW-0732">Signal</keyword>
<keyword evidence="3" id="KW-1185">Reference proteome</keyword>
<organism evidence="2">
    <name type="scientific">Flexilinea flocculi</name>
    <dbReference type="NCBI Taxonomy" id="1678840"/>
    <lineage>
        <taxon>Bacteria</taxon>
        <taxon>Bacillati</taxon>
        <taxon>Chloroflexota</taxon>
        <taxon>Anaerolineae</taxon>
        <taxon>Anaerolineales</taxon>
        <taxon>Anaerolineaceae</taxon>
        <taxon>Flexilinea</taxon>
    </lineage>
</organism>
<proteinExistence type="predicted"/>
<dbReference type="EMBL" id="DF968180">
    <property type="protein sequence ID" value="GAP39685.1"/>
    <property type="molecule type" value="Genomic_DNA"/>
</dbReference>
<name>A0A0K8PC14_9CHLR</name>
<feature type="signal peptide" evidence="1">
    <location>
        <begin position="1"/>
        <end position="24"/>
    </location>
</feature>